<proteinExistence type="predicted"/>
<sequence length="140" mass="15673">MCPSCAEKERELAQLWRASWASDVASSITTLPKKNTESMQTDISVGPHEETPDELKIPLSEILRKKMNDENSQTNPDTSTPNVRPVMIDVGVDSGVQMVKSLIVLIKLIEIFKRDLKHLMLVSITHSKQLMLESTILQAC</sequence>
<organism evidence="2 3">
    <name type="scientific">Phytophthora lilii</name>
    <dbReference type="NCBI Taxonomy" id="2077276"/>
    <lineage>
        <taxon>Eukaryota</taxon>
        <taxon>Sar</taxon>
        <taxon>Stramenopiles</taxon>
        <taxon>Oomycota</taxon>
        <taxon>Peronosporomycetes</taxon>
        <taxon>Peronosporales</taxon>
        <taxon>Peronosporaceae</taxon>
        <taxon>Phytophthora</taxon>
    </lineage>
</organism>
<reference evidence="2" key="1">
    <citation type="submission" date="2023-04" db="EMBL/GenBank/DDBJ databases">
        <title>Phytophthora lilii NBRC 32176.</title>
        <authorList>
            <person name="Ichikawa N."/>
            <person name="Sato H."/>
            <person name="Tonouchi N."/>
        </authorList>
    </citation>
    <scope>NUCLEOTIDE SEQUENCE</scope>
    <source>
        <strain evidence="2">NBRC 32176</strain>
    </source>
</reference>
<protein>
    <submittedName>
        <fullName evidence="2">Unnamed protein product</fullName>
    </submittedName>
</protein>
<evidence type="ECO:0000313" key="3">
    <source>
        <dbReference type="Proteomes" id="UP001165083"/>
    </source>
</evidence>
<evidence type="ECO:0000256" key="1">
    <source>
        <dbReference type="SAM" id="MobiDB-lite"/>
    </source>
</evidence>
<accession>A0A9W7CS42</accession>
<comment type="caution">
    <text evidence="2">The sequence shown here is derived from an EMBL/GenBank/DDBJ whole genome shotgun (WGS) entry which is preliminary data.</text>
</comment>
<keyword evidence="3" id="KW-1185">Reference proteome</keyword>
<feature type="compositionally biased region" description="Polar residues" evidence="1">
    <location>
        <begin position="31"/>
        <end position="43"/>
    </location>
</feature>
<gene>
    <name evidence="2" type="ORF">Plil01_001646800</name>
</gene>
<evidence type="ECO:0000313" key="2">
    <source>
        <dbReference type="EMBL" id="GMF40200.1"/>
    </source>
</evidence>
<name>A0A9W7CS42_9STRA</name>
<feature type="region of interest" description="Disordered" evidence="1">
    <location>
        <begin position="31"/>
        <end position="52"/>
    </location>
</feature>
<dbReference type="EMBL" id="BSXW01001974">
    <property type="protein sequence ID" value="GMF40200.1"/>
    <property type="molecule type" value="Genomic_DNA"/>
</dbReference>
<dbReference type="AlphaFoldDB" id="A0A9W7CS42"/>
<dbReference type="Proteomes" id="UP001165083">
    <property type="component" value="Unassembled WGS sequence"/>
</dbReference>